<evidence type="ECO:0000313" key="2">
    <source>
        <dbReference type="EMBL" id="SFM49529.1"/>
    </source>
</evidence>
<dbReference type="OrthoDB" id="5794521at2"/>
<protein>
    <recommendedName>
        <fullName evidence="4">DUF721 domain-containing protein</fullName>
    </recommendedName>
</protein>
<keyword evidence="3" id="KW-1185">Reference proteome</keyword>
<reference evidence="2 3" key="1">
    <citation type="submission" date="2016-10" db="EMBL/GenBank/DDBJ databases">
        <authorList>
            <person name="de Groot N.N."/>
        </authorList>
    </citation>
    <scope>NUCLEOTIDE SEQUENCE [LARGE SCALE GENOMIC DNA]</scope>
    <source>
        <strain evidence="2 3">DSM 4180</strain>
    </source>
</reference>
<organism evidence="2 3">
    <name type="scientific">Ectothiorhodospira mobilis</name>
    <dbReference type="NCBI Taxonomy" id="195064"/>
    <lineage>
        <taxon>Bacteria</taxon>
        <taxon>Pseudomonadati</taxon>
        <taxon>Pseudomonadota</taxon>
        <taxon>Gammaproteobacteria</taxon>
        <taxon>Chromatiales</taxon>
        <taxon>Ectothiorhodospiraceae</taxon>
        <taxon>Ectothiorhodospira</taxon>
    </lineage>
</organism>
<accession>A0A1I4RBD1</accession>
<evidence type="ECO:0000256" key="1">
    <source>
        <dbReference type="SAM" id="MobiDB-lite"/>
    </source>
</evidence>
<dbReference type="AlphaFoldDB" id="A0A1I4RBD1"/>
<dbReference type="EMBL" id="FOUO01000007">
    <property type="protein sequence ID" value="SFM49529.1"/>
    <property type="molecule type" value="Genomic_DNA"/>
</dbReference>
<dbReference type="Proteomes" id="UP000199556">
    <property type="component" value="Unassembled WGS sequence"/>
</dbReference>
<evidence type="ECO:0000313" key="3">
    <source>
        <dbReference type="Proteomes" id="UP000199556"/>
    </source>
</evidence>
<feature type="region of interest" description="Disordered" evidence="1">
    <location>
        <begin position="113"/>
        <end position="146"/>
    </location>
</feature>
<proteinExistence type="predicted"/>
<sequence>MVFPPWALLDSICPSQAAPPRPMRAPRTYLDPHMLEHARRLEALTGSVRELLPPQLRPHCWVGNLRDGELVLVTDGGSWAYPLRYMRREILKQVRDHHGVTARTVRIRVQPAMRALDTGQGTPPPPLSPRAREALQHAARAVADPDLRRSLRRLADR</sequence>
<dbReference type="Pfam" id="PF05258">
    <property type="entry name" value="DciA"/>
    <property type="match status" value="1"/>
</dbReference>
<gene>
    <name evidence="2" type="ORF">SAMN05421721_10766</name>
</gene>
<dbReference type="InterPro" id="IPR007922">
    <property type="entry name" value="DciA-like"/>
</dbReference>
<dbReference type="STRING" id="195064.SAMN05421721_10766"/>
<evidence type="ECO:0008006" key="4">
    <source>
        <dbReference type="Google" id="ProtNLM"/>
    </source>
</evidence>
<name>A0A1I4RBD1_ECTMO</name>